<sequence>MRAEEATNFVLHAKSNEFYWEGNGQLSIKTFSKGRALYKTNRGFFAVEENRYLLLNEGPYTIAIEEKEEVESFCLFFGTSFADDVYRSYIEPTNKLLTDPFTNADSLNFFEKTYIATPSLTRQLTLFKRNHMQFIKDSCWQEEQFHTIMQTLIKEQTTTLHEVESFHAIRKSTRDELFQRITVAHEYVRAFFDQPIQLNDIAEAACLSTNHLLRSYAQLYGKTPHQHITALRMQKAKNLLRNLDLTMTDISFEVGFLNPVSFSKMFKQHTGLSPLHFRKKVILDKKSY</sequence>
<dbReference type="SUPFAM" id="SSF46689">
    <property type="entry name" value="Homeodomain-like"/>
    <property type="match status" value="2"/>
</dbReference>
<feature type="domain" description="HTH araC/xylS-type" evidence="4">
    <location>
        <begin position="182"/>
        <end position="280"/>
    </location>
</feature>
<dbReference type="PANTHER" id="PTHR43280:SF2">
    <property type="entry name" value="HTH-TYPE TRANSCRIPTIONAL REGULATOR EXSA"/>
    <property type="match status" value="1"/>
</dbReference>
<dbReference type="PROSITE" id="PS01124">
    <property type="entry name" value="HTH_ARAC_FAMILY_2"/>
    <property type="match status" value="1"/>
</dbReference>
<dbReference type="EMBL" id="JACSQN010000004">
    <property type="protein sequence ID" value="MBD7984096.1"/>
    <property type="molecule type" value="Genomic_DNA"/>
</dbReference>
<protein>
    <submittedName>
        <fullName evidence="5">Helix-turn-helix transcriptional regulator</fullName>
    </submittedName>
</protein>
<proteinExistence type="predicted"/>
<dbReference type="InterPro" id="IPR009057">
    <property type="entry name" value="Homeodomain-like_sf"/>
</dbReference>
<keyword evidence="2" id="KW-0238">DNA-binding</keyword>
<organism evidence="5 6">
    <name type="scientific">Sporosarcina quadrami</name>
    <dbReference type="NCBI Taxonomy" id="2762234"/>
    <lineage>
        <taxon>Bacteria</taxon>
        <taxon>Bacillati</taxon>
        <taxon>Bacillota</taxon>
        <taxon>Bacilli</taxon>
        <taxon>Bacillales</taxon>
        <taxon>Caryophanaceae</taxon>
        <taxon>Sporosarcina</taxon>
    </lineage>
</organism>
<dbReference type="Proteomes" id="UP000626786">
    <property type="component" value="Unassembled WGS sequence"/>
</dbReference>
<gene>
    <name evidence="5" type="ORF">H9649_05855</name>
</gene>
<evidence type="ECO:0000256" key="3">
    <source>
        <dbReference type="ARBA" id="ARBA00023163"/>
    </source>
</evidence>
<dbReference type="RefSeq" id="WP_191693786.1">
    <property type="nucleotide sequence ID" value="NZ_JACSQN010000004.1"/>
</dbReference>
<dbReference type="PROSITE" id="PS00041">
    <property type="entry name" value="HTH_ARAC_FAMILY_1"/>
    <property type="match status" value="1"/>
</dbReference>
<dbReference type="PANTHER" id="PTHR43280">
    <property type="entry name" value="ARAC-FAMILY TRANSCRIPTIONAL REGULATOR"/>
    <property type="match status" value="1"/>
</dbReference>
<comment type="caution">
    <text evidence="5">The sequence shown here is derived from an EMBL/GenBank/DDBJ whole genome shotgun (WGS) entry which is preliminary data.</text>
</comment>
<evidence type="ECO:0000313" key="6">
    <source>
        <dbReference type="Proteomes" id="UP000626786"/>
    </source>
</evidence>
<name>A0ABR8U7T6_9BACL</name>
<evidence type="ECO:0000259" key="4">
    <source>
        <dbReference type="PROSITE" id="PS01124"/>
    </source>
</evidence>
<reference evidence="5 6" key="1">
    <citation type="submission" date="2020-08" db="EMBL/GenBank/DDBJ databases">
        <title>A Genomic Blueprint of the Chicken Gut Microbiome.</title>
        <authorList>
            <person name="Gilroy R."/>
            <person name="Ravi A."/>
            <person name="Getino M."/>
            <person name="Pursley I."/>
            <person name="Horton D.L."/>
            <person name="Alikhan N.-F."/>
            <person name="Baker D."/>
            <person name="Gharbi K."/>
            <person name="Hall N."/>
            <person name="Watson M."/>
            <person name="Adriaenssens E.M."/>
            <person name="Foster-Nyarko E."/>
            <person name="Jarju S."/>
            <person name="Secka A."/>
            <person name="Antonio M."/>
            <person name="Oren A."/>
            <person name="Chaudhuri R."/>
            <person name="La Ragione R.M."/>
            <person name="Hildebrand F."/>
            <person name="Pallen M.J."/>
        </authorList>
    </citation>
    <scope>NUCLEOTIDE SEQUENCE [LARGE SCALE GENOMIC DNA]</scope>
    <source>
        <strain evidence="5 6">Sa2YVA2</strain>
    </source>
</reference>
<keyword evidence="1" id="KW-0805">Transcription regulation</keyword>
<keyword evidence="3" id="KW-0804">Transcription</keyword>
<evidence type="ECO:0000313" key="5">
    <source>
        <dbReference type="EMBL" id="MBD7984096.1"/>
    </source>
</evidence>
<dbReference type="Gene3D" id="1.10.10.60">
    <property type="entry name" value="Homeodomain-like"/>
    <property type="match status" value="2"/>
</dbReference>
<evidence type="ECO:0000256" key="2">
    <source>
        <dbReference type="ARBA" id="ARBA00023125"/>
    </source>
</evidence>
<accession>A0ABR8U7T6</accession>
<dbReference type="InterPro" id="IPR018062">
    <property type="entry name" value="HTH_AraC-typ_CS"/>
</dbReference>
<dbReference type="SMART" id="SM00342">
    <property type="entry name" value="HTH_ARAC"/>
    <property type="match status" value="1"/>
</dbReference>
<evidence type="ECO:0000256" key="1">
    <source>
        <dbReference type="ARBA" id="ARBA00023015"/>
    </source>
</evidence>
<keyword evidence="6" id="KW-1185">Reference proteome</keyword>
<dbReference type="Pfam" id="PF12833">
    <property type="entry name" value="HTH_18"/>
    <property type="match status" value="1"/>
</dbReference>
<dbReference type="InterPro" id="IPR018060">
    <property type="entry name" value="HTH_AraC"/>
</dbReference>